<protein>
    <submittedName>
        <fullName evidence="2">Uncharacterized protein</fullName>
    </submittedName>
</protein>
<proteinExistence type="predicted"/>
<dbReference type="EMBL" id="GBXM01045592">
    <property type="protein sequence ID" value="JAH62985.1"/>
    <property type="molecule type" value="Transcribed_RNA"/>
</dbReference>
<accession>A0A0E9UCP2</accession>
<name>A0A0E9UCP2_ANGAN</name>
<organism evidence="2">
    <name type="scientific">Anguilla anguilla</name>
    <name type="common">European freshwater eel</name>
    <name type="synonym">Muraena anguilla</name>
    <dbReference type="NCBI Taxonomy" id="7936"/>
    <lineage>
        <taxon>Eukaryota</taxon>
        <taxon>Metazoa</taxon>
        <taxon>Chordata</taxon>
        <taxon>Craniata</taxon>
        <taxon>Vertebrata</taxon>
        <taxon>Euteleostomi</taxon>
        <taxon>Actinopterygii</taxon>
        <taxon>Neopterygii</taxon>
        <taxon>Teleostei</taxon>
        <taxon>Anguilliformes</taxon>
        <taxon>Anguillidae</taxon>
        <taxon>Anguilla</taxon>
    </lineage>
</organism>
<evidence type="ECO:0000256" key="1">
    <source>
        <dbReference type="SAM" id="MobiDB-lite"/>
    </source>
</evidence>
<dbReference type="AlphaFoldDB" id="A0A0E9UCP2"/>
<sequence length="54" mass="5723">MNSGGKETEARERAELAWQGHPPTGGYGGLEGTLSRSLLSHQDVHVVAVVPSPR</sequence>
<feature type="region of interest" description="Disordered" evidence="1">
    <location>
        <begin position="1"/>
        <end position="33"/>
    </location>
</feature>
<feature type="compositionally biased region" description="Basic and acidic residues" evidence="1">
    <location>
        <begin position="1"/>
        <end position="15"/>
    </location>
</feature>
<reference evidence="2" key="2">
    <citation type="journal article" date="2015" name="Fish Shellfish Immunol.">
        <title>Early steps in the European eel (Anguilla anguilla)-Vibrio vulnificus interaction in the gills: Role of the RtxA13 toxin.</title>
        <authorList>
            <person name="Callol A."/>
            <person name="Pajuelo D."/>
            <person name="Ebbesson L."/>
            <person name="Teles M."/>
            <person name="MacKenzie S."/>
            <person name="Amaro C."/>
        </authorList>
    </citation>
    <scope>NUCLEOTIDE SEQUENCE</scope>
</reference>
<reference evidence="2" key="1">
    <citation type="submission" date="2014-11" db="EMBL/GenBank/DDBJ databases">
        <authorList>
            <person name="Amaro Gonzalez C."/>
        </authorList>
    </citation>
    <scope>NUCLEOTIDE SEQUENCE</scope>
</reference>
<evidence type="ECO:0000313" key="2">
    <source>
        <dbReference type="EMBL" id="JAH62985.1"/>
    </source>
</evidence>